<keyword evidence="1 6" id="KW-0732">Signal</keyword>
<dbReference type="PROSITE" id="PS00134">
    <property type="entry name" value="TRYPSIN_HIS"/>
    <property type="match status" value="1"/>
</dbReference>
<feature type="region of interest" description="Disordered" evidence="5">
    <location>
        <begin position="34"/>
        <end position="53"/>
    </location>
</feature>
<dbReference type="PANTHER" id="PTHR24258">
    <property type="entry name" value="SERINE PROTEASE-RELATED"/>
    <property type="match status" value="1"/>
</dbReference>
<evidence type="ECO:0000256" key="6">
    <source>
        <dbReference type="SAM" id="SignalP"/>
    </source>
</evidence>
<comment type="similarity">
    <text evidence="4">Belongs to the peptidase S1 family. CLIP subfamily.</text>
</comment>
<feature type="signal peptide" evidence="6">
    <location>
        <begin position="1"/>
        <end position="19"/>
    </location>
</feature>
<protein>
    <recommendedName>
        <fullName evidence="7">Peptidase S1 domain-containing protein</fullName>
    </recommendedName>
</protein>
<evidence type="ECO:0000256" key="1">
    <source>
        <dbReference type="ARBA" id="ARBA00022729"/>
    </source>
</evidence>
<feature type="domain" description="Peptidase S1" evidence="7">
    <location>
        <begin position="141"/>
        <end position="276"/>
    </location>
</feature>
<dbReference type="PRINTS" id="PR00722">
    <property type="entry name" value="CHYMOTRYPSIN"/>
</dbReference>
<evidence type="ECO:0000259" key="7">
    <source>
        <dbReference type="PROSITE" id="PS50240"/>
    </source>
</evidence>
<dbReference type="SUPFAM" id="SSF50494">
    <property type="entry name" value="Trypsin-like serine proteases"/>
    <property type="match status" value="1"/>
</dbReference>
<sequence>MLSITTLILLLAVCNGVWGQGKAVEDLIKEVFTRPTSEPSPATPVPNLQPNNRDTDGGVVTGPDGCVCVNYYLCSSNGTINTNGEGIIDIRIQDSPCSTYLEVCCDKADVRQPDNPITPKPKPQAPKGCGVRNPDGAGFRITGDKDHETQFGEFPWMVAVLKQETIDGNPQKLNIYQCGGALIHPQVVLTAAHCVAGKDRTFTIRAGEWDTQNTKELYPHQDREVKHIQIHPQFYSGALYNDIALLFLESPVEMQPHIGVVCLPPQGDVVQSGRYD</sequence>
<reference evidence="8" key="1">
    <citation type="submission" date="2022-03" db="EMBL/GenBank/DDBJ databases">
        <authorList>
            <person name="Sayadi A."/>
        </authorList>
    </citation>
    <scope>NUCLEOTIDE SEQUENCE</scope>
</reference>
<feature type="chain" id="PRO_5040244310" description="Peptidase S1 domain-containing protein" evidence="6">
    <location>
        <begin position="20"/>
        <end position="276"/>
    </location>
</feature>
<dbReference type="EMBL" id="CAKOFQ010006834">
    <property type="protein sequence ID" value="CAH1975255.1"/>
    <property type="molecule type" value="Genomic_DNA"/>
</dbReference>
<keyword evidence="9" id="KW-1185">Reference proteome</keyword>
<dbReference type="GO" id="GO:0006508">
    <property type="term" value="P:proteolysis"/>
    <property type="evidence" value="ECO:0007669"/>
    <property type="project" value="InterPro"/>
</dbReference>
<dbReference type="InterPro" id="IPR001254">
    <property type="entry name" value="Trypsin_dom"/>
</dbReference>
<dbReference type="PANTHER" id="PTHR24258:SF129">
    <property type="entry name" value="LP15124P-RELATED"/>
    <property type="match status" value="1"/>
</dbReference>
<keyword evidence="3" id="KW-0325">Glycoprotein</keyword>
<dbReference type="FunFam" id="2.40.10.10:FF:000028">
    <property type="entry name" value="Serine protease easter"/>
    <property type="match status" value="1"/>
</dbReference>
<dbReference type="InterPro" id="IPR001314">
    <property type="entry name" value="Peptidase_S1A"/>
</dbReference>
<dbReference type="InterPro" id="IPR041515">
    <property type="entry name" value="PPAF-2-like_Clip"/>
</dbReference>
<keyword evidence="2" id="KW-1015">Disulfide bond</keyword>
<dbReference type="AlphaFoldDB" id="A0A9P0KNT9"/>
<dbReference type="Pfam" id="PF18322">
    <property type="entry name" value="CLIP_1"/>
    <property type="match status" value="1"/>
</dbReference>
<dbReference type="Proteomes" id="UP001152888">
    <property type="component" value="Unassembled WGS sequence"/>
</dbReference>
<evidence type="ECO:0000256" key="3">
    <source>
        <dbReference type="ARBA" id="ARBA00023180"/>
    </source>
</evidence>
<dbReference type="PROSITE" id="PS50240">
    <property type="entry name" value="TRYPSIN_DOM"/>
    <property type="match status" value="1"/>
</dbReference>
<evidence type="ECO:0000256" key="4">
    <source>
        <dbReference type="ARBA" id="ARBA00024195"/>
    </source>
</evidence>
<dbReference type="Gene3D" id="2.40.10.10">
    <property type="entry name" value="Trypsin-like serine proteases"/>
    <property type="match status" value="1"/>
</dbReference>
<feature type="compositionally biased region" description="Polar residues" evidence="5">
    <location>
        <begin position="34"/>
        <end position="52"/>
    </location>
</feature>
<gene>
    <name evidence="8" type="ORF">ACAOBT_LOCUS11532</name>
</gene>
<dbReference type="Pfam" id="PF00089">
    <property type="entry name" value="Trypsin"/>
    <property type="match status" value="1"/>
</dbReference>
<evidence type="ECO:0000313" key="9">
    <source>
        <dbReference type="Proteomes" id="UP001152888"/>
    </source>
</evidence>
<dbReference type="InterPro" id="IPR043504">
    <property type="entry name" value="Peptidase_S1_PA_chymotrypsin"/>
</dbReference>
<comment type="caution">
    <text evidence="8">The sequence shown here is derived from an EMBL/GenBank/DDBJ whole genome shotgun (WGS) entry which is preliminary data.</text>
</comment>
<accession>A0A9P0KNT9</accession>
<evidence type="ECO:0000256" key="2">
    <source>
        <dbReference type="ARBA" id="ARBA00023157"/>
    </source>
</evidence>
<dbReference type="GO" id="GO:0004252">
    <property type="term" value="F:serine-type endopeptidase activity"/>
    <property type="evidence" value="ECO:0007669"/>
    <property type="project" value="InterPro"/>
</dbReference>
<proteinExistence type="inferred from homology"/>
<organism evidence="8 9">
    <name type="scientific">Acanthoscelides obtectus</name>
    <name type="common">Bean weevil</name>
    <name type="synonym">Bruchus obtectus</name>
    <dbReference type="NCBI Taxonomy" id="200917"/>
    <lineage>
        <taxon>Eukaryota</taxon>
        <taxon>Metazoa</taxon>
        <taxon>Ecdysozoa</taxon>
        <taxon>Arthropoda</taxon>
        <taxon>Hexapoda</taxon>
        <taxon>Insecta</taxon>
        <taxon>Pterygota</taxon>
        <taxon>Neoptera</taxon>
        <taxon>Endopterygota</taxon>
        <taxon>Coleoptera</taxon>
        <taxon>Polyphaga</taxon>
        <taxon>Cucujiformia</taxon>
        <taxon>Chrysomeloidea</taxon>
        <taxon>Chrysomelidae</taxon>
        <taxon>Bruchinae</taxon>
        <taxon>Bruchini</taxon>
        <taxon>Acanthoscelides</taxon>
    </lineage>
</organism>
<dbReference type="OrthoDB" id="6261922at2759"/>
<evidence type="ECO:0000256" key="5">
    <source>
        <dbReference type="SAM" id="MobiDB-lite"/>
    </source>
</evidence>
<evidence type="ECO:0000313" key="8">
    <source>
        <dbReference type="EMBL" id="CAH1975255.1"/>
    </source>
</evidence>
<name>A0A9P0KNT9_ACAOB</name>
<dbReference type="SMART" id="SM00020">
    <property type="entry name" value="Tryp_SPc"/>
    <property type="match status" value="1"/>
</dbReference>
<dbReference type="InterPro" id="IPR018114">
    <property type="entry name" value="TRYPSIN_HIS"/>
</dbReference>
<dbReference type="InterPro" id="IPR009003">
    <property type="entry name" value="Peptidase_S1_PA"/>
</dbReference>